<organism evidence="1 2">
    <name type="scientific">Acaulospora colombiana</name>
    <dbReference type="NCBI Taxonomy" id="27376"/>
    <lineage>
        <taxon>Eukaryota</taxon>
        <taxon>Fungi</taxon>
        <taxon>Fungi incertae sedis</taxon>
        <taxon>Mucoromycota</taxon>
        <taxon>Glomeromycotina</taxon>
        <taxon>Glomeromycetes</taxon>
        <taxon>Diversisporales</taxon>
        <taxon>Acaulosporaceae</taxon>
        <taxon>Acaulospora</taxon>
    </lineage>
</organism>
<feature type="non-terminal residue" evidence="1">
    <location>
        <position position="495"/>
    </location>
</feature>
<protein>
    <submittedName>
        <fullName evidence="1">11770_t:CDS:1</fullName>
    </submittedName>
</protein>
<reference evidence="1" key="1">
    <citation type="submission" date="2021-06" db="EMBL/GenBank/DDBJ databases">
        <authorList>
            <person name="Kallberg Y."/>
            <person name="Tangrot J."/>
            <person name="Rosling A."/>
        </authorList>
    </citation>
    <scope>NUCLEOTIDE SEQUENCE</scope>
    <source>
        <strain evidence="1">CL356</strain>
    </source>
</reference>
<proteinExistence type="predicted"/>
<gene>
    <name evidence="1" type="ORF">ACOLOM_LOCUS6621</name>
</gene>
<accession>A0ACA9ML13</accession>
<dbReference type="EMBL" id="CAJVPT010013805">
    <property type="protein sequence ID" value="CAG8599226.1"/>
    <property type="molecule type" value="Genomic_DNA"/>
</dbReference>
<evidence type="ECO:0000313" key="2">
    <source>
        <dbReference type="Proteomes" id="UP000789525"/>
    </source>
</evidence>
<comment type="caution">
    <text evidence="1">The sequence shown here is derived from an EMBL/GenBank/DDBJ whole genome shotgun (WGS) entry which is preliminary data.</text>
</comment>
<evidence type="ECO:0000313" key="1">
    <source>
        <dbReference type="EMBL" id="CAG8599226.1"/>
    </source>
</evidence>
<sequence>MPIQVVSMNNSFGWSSITMEPMNSWSSSMKATVPLLEEVLSTGKNQFKNDTPLLVQREGDIEECYFSFTLSPIFEEDKTVGGVFVTARETTQQVLAARRLKTLSELGNQAFRAKSLESACHLITSTLIDNNEDITFTLFYIIDDHPDVHGKVARLAATTFDEGIKTVKNDGNAIEELVFVEGESKRELPDFLLETFNVIKITKTVETEMNCNASGVREASPTSDTNYFKPSSWPINKVARSKSHLVVTLNNGARAILLPEYMAFLQFSHINTGELEPRFREDDIVKCTLELASTFKSLAKLLKLDYFIEIPSHDELYGKLKSKVFIDKGIYEKILLNLFSNAFNHTRTGSVTVRLYPDHQDEREAIILEVSYTGTRIPENDISNLFQRLYRVKSSHSRNYEGAGGIGLALIKELVTKHYGEIFVQSDVKKGTTFRLLFPTGWEHLPRKQIHFTSDNEFDVNRDFYIEELERLTQTDSDHSADIASINNDTDTISS</sequence>
<dbReference type="Proteomes" id="UP000789525">
    <property type="component" value="Unassembled WGS sequence"/>
</dbReference>
<name>A0ACA9ML13_9GLOM</name>
<keyword evidence="2" id="KW-1185">Reference proteome</keyword>